<proteinExistence type="predicted"/>
<dbReference type="Pfam" id="PF00149">
    <property type="entry name" value="Metallophos"/>
    <property type="match status" value="1"/>
</dbReference>
<evidence type="ECO:0000256" key="2">
    <source>
        <dbReference type="SAM" id="Phobius"/>
    </source>
</evidence>
<dbReference type="HOGENOM" id="CLU_042543_3_0_1"/>
<dbReference type="PANTHER" id="PTHR46546">
    <property type="entry name" value="SHEWANELLA-LIKE PROTEIN PHOSPHATASE 1"/>
    <property type="match status" value="1"/>
</dbReference>
<keyword evidence="2" id="KW-1133">Transmembrane helix</keyword>
<accession>A0A067PRH6</accession>
<keyword evidence="2" id="KW-0812">Transmembrane</keyword>
<dbReference type="STRING" id="933084.A0A067PRH6"/>
<evidence type="ECO:0000313" key="4">
    <source>
        <dbReference type="EMBL" id="KDQ57374.1"/>
    </source>
</evidence>
<name>A0A067PRH6_9AGAM</name>
<evidence type="ECO:0000313" key="5">
    <source>
        <dbReference type="Proteomes" id="UP000027265"/>
    </source>
</evidence>
<dbReference type="PANTHER" id="PTHR46546:SF4">
    <property type="entry name" value="SHEWANELLA-LIKE PROTEIN PHOSPHATASE 1"/>
    <property type="match status" value="1"/>
</dbReference>
<dbReference type="SUPFAM" id="SSF56300">
    <property type="entry name" value="Metallo-dependent phosphatases"/>
    <property type="match status" value="1"/>
</dbReference>
<dbReference type="OrthoDB" id="5976022at2759"/>
<reference evidence="5" key="1">
    <citation type="journal article" date="2014" name="Proc. Natl. Acad. Sci. U.S.A.">
        <title>Extensive sampling of basidiomycete genomes demonstrates inadequacy of the white-rot/brown-rot paradigm for wood decay fungi.</title>
        <authorList>
            <person name="Riley R."/>
            <person name="Salamov A.A."/>
            <person name="Brown D.W."/>
            <person name="Nagy L.G."/>
            <person name="Floudas D."/>
            <person name="Held B.W."/>
            <person name="Levasseur A."/>
            <person name="Lombard V."/>
            <person name="Morin E."/>
            <person name="Otillar R."/>
            <person name="Lindquist E.A."/>
            <person name="Sun H."/>
            <person name="LaButti K.M."/>
            <person name="Schmutz J."/>
            <person name="Jabbour D."/>
            <person name="Luo H."/>
            <person name="Baker S.E."/>
            <person name="Pisabarro A.G."/>
            <person name="Walton J.D."/>
            <person name="Blanchette R.A."/>
            <person name="Henrissat B."/>
            <person name="Martin F."/>
            <person name="Cullen D."/>
            <person name="Hibbett D.S."/>
            <person name="Grigoriev I.V."/>
        </authorList>
    </citation>
    <scope>NUCLEOTIDE SEQUENCE [LARGE SCALE GENOMIC DNA]</scope>
    <source>
        <strain evidence="5">MUCL 33604</strain>
    </source>
</reference>
<sequence length="435" mass="48840">MPRLRYFLAFSPAVIAICLTAYIHQPQLPRLSQIPFTFQHSQASPGSNQQTLDLDSILEEYELDYSNQCLRKIAACGDLHGDMENSLKVLQLAKVVDEKGDWSGEVDFFVQTGDIIDRGDDTIKLFSWMEELRIQAASMGGTLVSNLGNHEWMNAIGDWRYVYKSEIDTFGSVPAHQKMLTTGQIGRAWLTNYTTTTRLLLYPSLRPPNTDYPPPSPPNPPPPDSNFSFLLSSPLSHTAFSFVHGGLAPTYPNLSPFPSAINTLSSSLLCKLQARHPFPPPHPPYPYPGLPDTASEAERRLYGNDRPLWYRGWALDGERSVCAEVDEVLEKTGTRQMVMGHTPDFEGIVSRCDGKILIIDTVLVSLPVSHRDLTRIWRCSLSPLHRIPLTPAKAKDGILSSKNPVTHIWVKNEVIKALYLDREEVLVDESRAFIW</sequence>
<gene>
    <name evidence="4" type="ORF">JAAARDRAFT_689173</name>
</gene>
<keyword evidence="2" id="KW-0472">Membrane</keyword>
<dbReference type="Gene3D" id="3.60.21.10">
    <property type="match status" value="1"/>
</dbReference>
<feature type="region of interest" description="Disordered" evidence="1">
    <location>
        <begin position="204"/>
        <end position="227"/>
    </location>
</feature>
<evidence type="ECO:0000256" key="1">
    <source>
        <dbReference type="SAM" id="MobiDB-lite"/>
    </source>
</evidence>
<feature type="domain" description="Calcineurin-like phosphoesterase" evidence="3">
    <location>
        <begin position="72"/>
        <end position="177"/>
    </location>
</feature>
<keyword evidence="5" id="KW-1185">Reference proteome</keyword>
<dbReference type="InterPro" id="IPR029052">
    <property type="entry name" value="Metallo-depent_PP-like"/>
</dbReference>
<feature type="transmembrane region" description="Helical" evidence="2">
    <location>
        <begin position="6"/>
        <end position="23"/>
    </location>
</feature>
<dbReference type="FunCoup" id="A0A067PRH6">
    <property type="interactions" value="4"/>
</dbReference>
<protein>
    <recommendedName>
        <fullName evidence="3">Calcineurin-like phosphoesterase domain-containing protein</fullName>
    </recommendedName>
</protein>
<dbReference type="EMBL" id="KL197720">
    <property type="protein sequence ID" value="KDQ57374.1"/>
    <property type="molecule type" value="Genomic_DNA"/>
</dbReference>
<evidence type="ECO:0000259" key="3">
    <source>
        <dbReference type="Pfam" id="PF00149"/>
    </source>
</evidence>
<dbReference type="GO" id="GO:0016787">
    <property type="term" value="F:hydrolase activity"/>
    <property type="evidence" value="ECO:0007669"/>
    <property type="project" value="InterPro"/>
</dbReference>
<organism evidence="4 5">
    <name type="scientific">Jaapia argillacea MUCL 33604</name>
    <dbReference type="NCBI Taxonomy" id="933084"/>
    <lineage>
        <taxon>Eukaryota</taxon>
        <taxon>Fungi</taxon>
        <taxon>Dikarya</taxon>
        <taxon>Basidiomycota</taxon>
        <taxon>Agaricomycotina</taxon>
        <taxon>Agaricomycetes</taxon>
        <taxon>Agaricomycetidae</taxon>
        <taxon>Jaapiales</taxon>
        <taxon>Jaapiaceae</taxon>
        <taxon>Jaapia</taxon>
    </lineage>
</organism>
<dbReference type="InterPro" id="IPR004843">
    <property type="entry name" value="Calcineurin-like_PHP"/>
</dbReference>
<dbReference type="AlphaFoldDB" id="A0A067PRH6"/>
<feature type="compositionally biased region" description="Pro residues" evidence="1">
    <location>
        <begin position="210"/>
        <end position="224"/>
    </location>
</feature>
<dbReference type="Proteomes" id="UP000027265">
    <property type="component" value="Unassembled WGS sequence"/>
</dbReference>
<dbReference type="InParanoid" id="A0A067PRH6"/>